<dbReference type="Proteomes" id="UP000053370">
    <property type="component" value="Unassembled WGS sequence"/>
</dbReference>
<dbReference type="CDD" id="cd03801">
    <property type="entry name" value="GT4_PimA-like"/>
    <property type="match status" value="1"/>
</dbReference>
<keyword evidence="2" id="KW-0808">Transferase</keyword>
<protein>
    <submittedName>
        <fullName evidence="2">Glycosyltransferase</fullName>
    </submittedName>
</protein>
<dbReference type="SUPFAM" id="SSF53756">
    <property type="entry name" value="UDP-Glycosyltransferase/glycogen phosphorylase"/>
    <property type="match status" value="1"/>
</dbReference>
<gene>
    <name evidence="2" type="ORF">ATC1_11147</name>
</gene>
<organism evidence="2">
    <name type="scientific">Flexilinea flocculi</name>
    <dbReference type="NCBI Taxonomy" id="1678840"/>
    <lineage>
        <taxon>Bacteria</taxon>
        <taxon>Bacillati</taxon>
        <taxon>Chloroflexota</taxon>
        <taxon>Anaerolineae</taxon>
        <taxon>Anaerolineales</taxon>
        <taxon>Anaerolineaceae</taxon>
        <taxon>Flexilinea</taxon>
    </lineage>
</organism>
<dbReference type="OrthoDB" id="9802525at2"/>
<evidence type="ECO:0000313" key="3">
    <source>
        <dbReference type="Proteomes" id="UP000053370"/>
    </source>
</evidence>
<reference evidence="2" key="1">
    <citation type="journal article" date="2015" name="Genome Announc.">
        <title>Draft Genome Sequence of Anaerolineae Strain TC1, a Novel Isolate from a Methanogenic Wastewater Treatment System.</title>
        <authorList>
            <person name="Matsuura N."/>
            <person name="Tourlousse D.M."/>
            <person name="Sun L."/>
            <person name="Toyonaga M."/>
            <person name="Kuroda K."/>
            <person name="Ohashi A."/>
            <person name="Cruz R."/>
            <person name="Yamaguchi T."/>
            <person name="Sekiguchi Y."/>
        </authorList>
    </citation>
    <scope>NUCLEOTIDE SEQUENCE [LARGE SCALE GENOMIC DNA]</scope>
    <source>
        <strain evidence="2">TC1</strain>
    </source>
</reference>
<accession>A0A0K8PAQ5</accession>
<proteinExistence type="predicted"/>
<dbReference type="RefSeq" id="WP_062277132.1">
    <property type="nucleotide sequence ID" value="NZ_DF968179.1"/>
</dbReference>
<feature type="domain" description="Glycosyl transferase family 1" evidence="1">
    <location>
        <begin position="194"/>
        <end position="326"/>
    </location>
</feature>
<dbReference type="AlphaFoldDB" id="A0A0K8PAQ5"/>
<sequence length="345" mass="38775">MEKKTICMLPEITSLGGPGTFQKKFQEEAAKSGIEVHFNPERKDIGAFLIIGAPRRYIPYLLRARLCNIPVIQRLNGMNWIHQVVDSGLKYYLHSEFDNLSIAFVRRWIASGIIYQSPFCEERWNKKFGVLKKPVKIIYNGVNLDDFKPSETTPDSHSIQIMMVEGNLEHGSEYGIEIAIRMILGLSEIFPCSIVLQIAGNVNPQSRERIQATFNALPSHVQVNFLGVLPKQEIAALESQSTFFYSAEILTACPNSVIEALACGLPVLGFDTGSLKDVVGDGGIVISYGADYLKLEEPDIKGLIQAAETIVRDNLKYRIRARKRAENVFPLDQMTLDYIRFCLKD</sequence>
<dbReference type="PANTHER" id="PTHR45947:SF3">
    <property type="entry name" value="SULFOQUINOVOSYL TRANSFERASE SQD2"/>
    <property type="match status" value="1"/>
</dbReference>
<evidence type="ECO:0000313" key="2">
    <source>
        <dbReference type="EMBL" id="GAP39225.1"/>
    </source>
</evidence>
<name>A0A0K8PAQ5_9CHLR</name>
<dbReference type="PANTHER" id="PTHR45947">
    <property type="entry name" value="SULFOQUINOVOSYL TRANSFERASE SQD2"/>
    <property type="match status" value="1"/>
</dbReference>
<keyword evidence="3" id="KW-1185">Reference proteome</keyword>
<evidence type="ECO:0000259" key="1">
    <source>
        <dbReference type="Pfam" id="PF00534"/>
    </source>
</evidence>
<dbReference type="STRING" id="1678840.ATC1_11147"/>
<dbReference type="Gene3D" id="3.40.50.2000">
    <property type="entry name" value="Glycogen Phosphorylase B"/>
    <property type="match status" value="2"/>
</dbReference>
<dbReference type="GO" id="GO:0016757">
    <property type="term" value="F:glycosyltransferase activity"/>
    <property type="evidence" value="ECO:0007669"/>
    <property type="project" value="InterPro"/>
</dbReference>
<dbReference type="Pfam" id="PF00534">
    <property type="entry name" value="Glycos_transf_1"/>
    <property type="match status" value="1"/>
</dbReference>
<dbReference type="InterPro" id="IPR050194">
    <property type="entry name" value="Glycosyltransferase_grp1"/>
</dbReference>
<dbReference type="InterPro" id="IPR001296">
    <property type="entry name" value="Glyco_trans_1"/>
</dbReference>
<dbReference type="EMBL" id="DF968179">
    <property type="protein sequence ID" value="GAP39225.1"/>
    <property type="molecule type" value="Genomic_DNA"/>
</dbReference>